<sequence>MRSTSTKRRATHAPGSCETALAARGSPSTGPSSRCTTSQARGLATHVANRLRGAPSSWTTEEFPFVLMAGERRSFTANDIIRDPGWRRRDASGALRISLTDAERLGVTADRRARVATQAGCAEVSVEITDMMQSGHVSLPNGLGVDYPTEDGSRERTGVAPNDLTSARHRDEFAGTPWHKYVPARIEAVG</sequence>
<feature type="compositionally biased region" description="Basic residues" evidence="2">
    <location>
        <begin position="1"/>
        <end position="11"/>
    </location>
</feature>
<feature type="compositionally biased region" description="Polar residues" evidence="2">
    <location>
        <begin position="26"/>
        <end position="39"/>
    </location>
</feature>
<dbReference type="EMBL" id="JAWLNX010000030">
    <property type="protein sequence ID" value="MEB3371559.1"/>
    <property type="molecule type" value="Genomic_DNA"/>
</dbReference>
<dbReference type="Gene3D" id="2.40.40.20">
    <property type="match status" value="1"/>
</dbReference>
<feature type="domain" description="Molybdopterin dinucleotide-binding" evidence="3">
    <location>
        <begin position="65"/>
        <end position="183"/>
    </location>
</feature>
<dbReference type="RefSeq" id="WP_324268988.1">
    <property type="nucleotide sequence ID" value="NZ_JAWLNX010000030.1"/>
</dbReference>
<dbReference type="Proteomes" id="UP001327093">
    <property type="component" value="Unassembled WGS sequence"/>
</dbReference>
<dbReference type="InterPro" id="IPR009010">
    <property type="entry name" value="Asp_de-COase-like_dom_sf"/>
</dbReference>
<gene>
    <name evidence="4" type="ORF">R4I43_29565</name>
</gene>
<dbReference type="PANTHER" id="PTHR43105">
    <property type="entry name" value="RESPIRATORY NITRATE REDUCTASE"/>
    <property type="match status" value="1"/>
</dbReference>
<evidence type="ECO:0000313" key="4">
    <source>
        <dbReference type="EMBL" id="MEB3371559.1"/>
    </source>
</evidence>
<keyword evidence="5" id="KW-1185">Reference proteome</keyword>
<dbReference type="PANTHER" id="PTHR43105:SF9">
    <property type="entry name" value="NADPH-FE(3+) OXIDOREDUCTASE SUBUNIT ALPHA"/>
    <property type="match status" value="1"/>
</dbReference>
<name>A0ABU6AJ07_9PSEU</name>
<evidence type="ECO:0000313" key="5">
    <source>
        <dbReference type="Proteomes" id="UP001327093"/>
    </source>
</evidence>
<organism evidence="4 5">
    <name type="scientific">Saccharopolyspora mangrovi</name>
    <dbReference type="NCBI Taxonomy" id="3082379"/>
    <lineage>
        <taxon>Bacteria</taxon>
        <taxon>Bacillati</taxon>
        <taxon>Actinomycetota</taxon>
        <taxon>Actinomycetes</taxon>
        <taxon>Pseudonocardiales</taxon>
        <taxon>Pseudonocardiaceae</taxon>
        <taxon>Saccharopolyspora</taxon>
    </lineage>
</organism>
<evidence type="ECO:0000256" key="1">
    <source>
        <dbReference type="ARBA" id="ARBA00023002"/>
    </source>
</evidence>
<protein>
    <submittedName>
        <fullName evidence="4">Molybdopterin dinucleotide binding domain-containing protein</fullName>
    </submittedName>
</protein>
<reference evidence="4 5" key="1">
    <citation type="submission" date="2023-10" db="EMBL/GenBank/DDBJ databases">
        <title>Saccharopolyspora sp. nov., isolated from mangrove soil.</title>
        <authorList>
            <person name="Lu Y."/>
            <person name="Liu W."/>
        </authorList>
    </citation>
    <scope>NUCLEOTIDE SEQUENCE [LARGE SCALE GENOMIC DNA]</scope>
    <source>
        <strain evidence="4 5">S2-29</strain>
    </source>
</reference>
<evidence type="ECO:0000256" key="2">
    <source>
        <dbReference type="SAM" id="MobiDB-lite"/>
    </source>
</evidence>
<feature type="region of interest" description="Disordered" evidence="2">
    <location>
        <begin position="1"/>
        <end position="39"/>
    </location>
</feature>
<proteinExistence type="predicted"/>
<keyword evidence="1" id="KW-0560">Oxidoreductase</keyword>
<dbReference type="SUPFAM" id="SSF50692">
    <property type="entry name" value="ADC-like"/>
    <property type="match status" value="1"/>
</dbReference>
<dbReference type="InterPro" id="IPR006657">
    <property type="entry name" value="MoPterin_dinucl-bd_dom"/>
</dbReference>
<dbReference type="InterPro" id="IPR050123">
    <property type="entry name" value="Prok_molybdopt-oxidoreductase"/>
</dbReference>
<dbReference type="Pfam" id="PF01568">
    <property type="entry name" value="Molydop_binding"/>
    <property type="match status" value="1"/>
</dbReference>
<accession>A0ABU6AJ07</accession>
<evidence type="ECO:0000259" key="3">
    <source>
        <dbReference type="Pfam" id="PF01568"/>
    </source>
</evidence>
<comment type="caution">
    <text evidence="4">The sequence shown here is derived from an EMBL/GenBank/DDBJ whole genome shotgun (WGS) entry which is preliminary data.</text>
</comment>